<keyword evidence="1" id="KW-0732">Signal</keyword>
<feature type="chain" id="PRO_5025475032" evidence="1">
    <location>
        <begin position="28"/>
        <end position="108"/>
    </location>
</feature>
<sequence>MLWGFLLSTFYKTFLTSMLVLPRVVEPFNTLDELVTKRPIPYMLSPGTLLSAIAKEAEPNSTFGKLYRNVGSWGNDYINASEKIVSGQYAYVGIKSAMYGVMDTVFAK</sequence>
<reference evidence="2" key="3">
    <citation type="submission" date="2019-06" db="EMBL/GenBank/DDBJ databases">
        <authorList>
            <person name="Poynton C."/>
            <person name="Hasenbein S."/>
            <person name="Benoit J.B."/>
            <person name="Sepulveda M.S."/>
            <person name="Poelchau M.F."/>
            <person name="Murali S.C."/>
            <person name="Chen S."/>
            <person name="Glastad K.M."/>
            <person name="Werren J.H."/>
            <person name="Vineis J.H."/>
            <person name="Bowen J.L."/>
            <person name="Friedrich M."/>
            <person name="Jones J."/>
            <person name="Robertson H.M."/>
            <person name="Feyereisen R."/>
            <person name="Mechler-Hickson A."/>
            <person name="Mathers N."/>
            <person name="Lee C.E."/>
            <person name="Colbourne J.K."/>
            <person name="Biales A."/>
            <person name="Johnston J.S."/>
            <person name="Wellborn G.A."/>
            <person name="Rosendale A.J."/>
            <person name="Cridge A.G."/>
            <person name="Munoz-Torres M.C."/>
            <person name="Bain P.A."/>
            <person name="Manny A.R."/>
            <person name="Major K.M."/>
            <person name="Lambert F.N."/>
            <person name="Vulpe C.D."/>
            <person name="Tuck P."/>
            <person name="Blalock B.J."/>
            <person name="Lin Y.-Y."/>
            <person name="Smith M.E."/>
            <person name="Ochoa-Acuna H."/>
            <person name="Chen M.-J.M."/>
            <person name="Childers C.P."/>
            <person name="Qu J."/>
            <person name="Dugan S."/>
            <person name="Lee S.L."/>
            <person name="Chao H."/>
            <person name="Dinh H."/>
            <person name="Han Y."/>
            <person name="Doddapaneni H."/>
            <person name="Worley K.C."/>
            <person name="Muzny D.M."/>
            <person name="Gibbs R.A."/>
            <person name="Richards S."/>
        </authorList>
    </citation>
    <scope>NUCLEOTIDE SEQUENCE</scope>
    <source>
        <strain evidence="2">HAZT.00-mixed</strain>
        <tissue evidence="2">Whole organism</tissue>
    </source>
</reference>
<keyword evidence="2" id="KW-0675">Receptor</keyword>
<dbReference type="AlphaFoldDB" id="A0A6A0H806"/>
<feature type="non-terminal residue" evidence="2">
    <location>
        <position position="108"/>
    </location>
</feature>
<accession>A0A6A0H806</accession>
<comment type="caution">
    <text evidence="2">The sequence shown here is derived from an EMBL/GenBank/DDBJ whole genome shotgun (WGS) entry which is preliminary data.</text>
</comment>
<organism evidence="2">
    <name type="scientific">Hyalella azteca</name>
    <name type="common">Amphipod</name>
    <dbReference type="NCBI Taxonomy" id="294128"/>
    <lineage>
        <taxon>Eukaryota</taxon>
        <taxon>Metazoa</taxon>
        <taxon>Ecdysozoa</taxon>
        <taxon>Arthropoda</taxon>
        <taxon>Crustacea</taxon>
        <taxon>Multicrustacea</taxon>
        <taxon>Malacostraca</taxon>
        <taxon>Eumalacostraca</taxon>
        <taxon>Peracarida</taxon>
        <taxon>Amphipoda</taxon>
        <taxon>Senticaudata</taxon>
        <taxon>Talitrida</taxon>
        <taxon>Talitroidea</taxon>
        <taxon>Hyalellidae</taxon>
        <taxon>Hyalella</taxon>
    </lineage>
</organism>
<feature type="signal peptide" evidence="1">
    <location>
        <begin position="1"/>
        <end position="27"/>
    </location>
</feature>
<dbReference type="EMBL" id="JQDR03004689">
    <property type="protein sequence ID" value="KAA0201883.1"/>
    <property type="molecule type" value="Genomic_DNA"/>
</dbReference>
<proteinExistence type="predicted"/>
<evidence type="ECO:0000256" key="1">
    <source>
        <dbReference type="SAM" id="SignalP"/>
    </source>
</evidence>
<reference evidence="2" key="1">
    <citation type="submission" date="2014-08" db="EMBL/GenBank/DDBJ databases">
        <authorList>
            <person name="Murali S."/>
            <person name="Richards S."/>
            <person name="Bandaranaike D."/>
            <person name="Bellair M."/>
            <person name="Blankenburg K."/>
            <person name="Chao H."/>
            <person name="Dinh H."/>
            <person name="Doddapaneni H."/>
            <person name="Dugan-Rocha S."/>
            <person name="Elkadiri S."/>
            <person name="Gnanaolivu R."/>
            <person name="Hughes D."/>
            <person name="Lee S."/>
            <person name="Li M."/>
            <person name="Ming W."/>
            <person name="Munidasa M."/>
            <person name="Muniz J."/>
            <person name="Nguyen L."/>
            <person name="Osuji N."/>
            <person name="Pu L.-L."/>
            <person name="Puazo M."/>
            <person name="Skinner E."/>
            <person name="Qu C."/>
            <person name="Quiroz J."/>
            <person name="Raj R."/>
            <person name="Weissenberger G."/>
            <person name="Xin Y."/>
            <person name="Zou X."/>
            <person name="Han Y."/>
            <person name="Worley K."/>
            <person name="Muzny D."/>
            <person name="Gibbs R."/>
        </authorList>
    </citation>
    <scope>NUCLEOTIDE SEQUENCE</scope>
    <source>
        <strain evidence="2">HAZT.00-mixed</strain>
        <tissue evidence="2">Whole organism</tissue>
    </source>
</reference>
<reference evidence="2" key="2">
    <citation type="journal article" date="2018" name="Environ. Sci. Technol.">
        <title>The Toxicogenome of Hyalella azteca: A Model for Sediment Ecotoxicology and Evolutionary Toxicology.</title>
        <authorList>
            <person name="Poynton H.C."/>
            <person name="Hasenbein S."/>
            <person name="Benoit J.B."/>
            <person name="Sepulveda M.S."/>
            <person name="Poelchau M.F."/>
            <person name="Hughes D.S.T."/>
            <person name="Murali S.C."/>
            <person name="Chen S."/>
            <person name="Glastad K.M."/>
            <person name="Goodisman M.A.D."/>
            <person name="Werren J.H."/>
            <person name="Vineis J.H."/>
            <person name="Bowen J.L."/>
            <person name="Friedrich M."/>
            <person name="Jones J."/>
            <person name="Robertson H.M."/>
            <person name="Feyereisen R."/>
            <person name="Mechler-Hickson A."/>
            <person name="Mathers N."/>
            <person name="Lee C.E."/>
            <person name="Colbourne J.K."/>
            <person name="Biales A."/>
            <person name="Johnston J.S."/>
            <person name="Wellborn G.A."/>
            <person name="Rosendale A.J."/>
            <person name="Cridge A.G."/>
            <person name="Munoz-Torres M.C."/>
            <person name="Bain P.A."/>
            <person name="Manny A.R."/>
            <person name="Major K.M."/>
            <person name="Lambert F.N."/>
            <person name="Vulpe C.D."/>
            <person name="Tuck P."/>
            <person name="Blalock B.J."/>
            <person name="Lin Y.Y."/>
            <person name="Smith M.E."/>
            <person name="Ochoa-Acuna H."/>
            <person name="Chen M.M."/>
            <person name="Childers C.P."/>
            <person name="Qu J."/>
            <person name="Dugan S."/>
            <person name="Lee S.L."/>
            <person name="Chao H."/>
            <person name="Dinh H."/>
            <person name="Han Y."/>
            <person name="Doddapaneni H."/>
            <person name="Worley K.C."/>
            <person name="Muzny D.M."/>
            <person name="Gibbs R.A."/>
            <person name="Richards S."/>
        </authorList>
    </citation>
    <scope>NUCLEOTIDE SEQUENCE</scope>
    <source>
        <strain evidence="2">HAZT.00-mixed</strain>
        <tissue evidence="2">Whole organism</tissue>
    </source>
</reference>
<protein>
    <submittedName>
        <fullName evidence="2">Ionotropic receptor 158</fullName>
    </submittedName>
</protein>
<evidence type="ECO:0000313" key="2">
    <source>
        <dbReference type="EMBL" id="KAA0201883.1"/>
    </source>
</evidence>
<name>A0A6A0H806_HYAAZ</name>
<dbReference type="Proteomes" id="UP000711488">
    <property type="component" value="Unassembled WGS sequence"/>
</dbReference>
<gene>
    <name evidence="2" type="ORF">HAZT_HAZT006337</name>
</gene>